<reference evidence="1 2" key="1">
    <citation type="submission" date="2020-01" db="EMBL/GenBank/DDBJ databases">
        <title>Whole genome sequencing of Halomonas alkaliphila strain LS44.</title>
        <authorList>
            <person name="Kumar S."/>
            <person name="Paul D."/>
            <person name="Shouche Y."/>
            <person name="Suryavanshi M.V."/>
        </authorList>
    </citation>
    <scope>NUCLEOTIDE SEQUENCE [LARGE SCALE GENOMIC DNA]</scope>
    <source>
        <strain evidence="1 2">LS44</strain>
    </source>
</reference>
<dbReference type="EMBL" id="JAAEHK010000009">
    <property type="protein sequence ID" value="NDL70529.1"/>
    <property type="molecule type" value="Genomic_DNA"/>
</dbReference>
<protein>
    <submittedName>
        <fullName evidence="1">Uncharacterized protein</fullName>
    </submittedName>
</protein>
<sequence length="63" mass="6781">MQTNAQPCQVIMHPAAGNSHIAIAAMQHVTGRVAARLTGKKSHTIYLLTPEEAARYRRQGGAV</sequence>
<name>A0A7C9NMZ6_9GAMM</name>
<proteinExistence type="predicted"/>
<dbReference type="AlphaFoldDB" id="A0A7C9NMZ6"/>
<gene>
    <name evidence="1" type="ORF">GPL32_08395</name>
</gene>
<evidence type="ECO:0000313" key="2">
    <source>
        <dbReference type="Proteomes" id="UP000480312"/>
    </source>
</evidence>
<accession>A0A7C9NMZ6</accession>
<dbReference type="RefSeq" id="WP_162218419.1">
    <property type="nucleotide sequence ID" value="NZ_JAAEHK010000009.1"/>
</dbReference>
<dbReference type="OrthoDB" id="9864454at2"/>
<dbReference type="Proteomes" id="UP000480312">
    <property type="component" value="Unassembled WGS sequence"/>
</dbReference>
<evidence type="ECO:0000313" key="1">
    <source>
        <dbReference type="EMBL" id="NDL70529.1"/>
    </source>
</evidence>
<comment type="caution">
    <text evidence="1">The sequence shown here is derived from an EMBL/GenBank/DDBJ whole genome shotgun (WGS) entry which is preliminary data.</text>
</comment>
<organism evidence="1 2">
    <name type="scientific">Vreelandella alkaliphila</name>
    <dbReference type="NCBI Taxonomy" id="272774"/>
    <lineage>
        <taxon>Bacteria</taxon>
        <taxon>Pseudomonadati</taxon>
        <taxon>Pseudomonadota</taxon>
        <taxon>Gammaproteobacteria</taxon>
        <taxon>Oceanospirillales</taxon>
        <taxon>Halomonadaceae</taxon>
        <taxon>Vreelandella</taxon>
    </lineage>
</organism>